<protein>
    <submittedName>
        <fullName evidence="1">Uncharacterized protein</fullName>
    </submittedName>
</protein>
<reference evidence="1 2" key="1">
    <citation type="journal article" date="2020" name="Mol. Biol. Evol.">
        <title>Distinct Expression and Methylation Patterns for Genes with Different Fates following a Single Whole-Genome Duplication in Flowering Plants.</title>
        <authorList>
            <person name="Shi T."/>
            <person name="Rahmani R.S."/>
            <person name="Gugger P.F."/>
            <person name="Wang M."/>
            <person name="Li H."/>
            <person name="Zhang Y."/>
            <person name="Li Z."/>
            <person name="Wang Q."/>
            <person name="Van de Peer Y."/>
            <person name="Marchal K."/>
            <person name="Chen J."/>
        </authorList>
    </citation>
    <scope>NUCLEOTIDE SEQUENCE [LARGE SCALE GENOMIC DNA]</scope>
    <source>
        <tissue evidence="1">Leaf</tissue>
    </source>
</reference>
<dbReference type="GO" id="GO:0006412">
    <property type="term" value="P:translation"/>
    <property type="evidence" value="ECO:0007669"/>
    <property type="project" value="InterPro"/>
</dbReference>
<dbReference type="Proteomes" id="UP000607653">
    <property type="component" value="Unassembled WGS sequence"/>
</dbReference>
<evidence type="ECO:0000313" key="1">
    <source>
        <dbReference type="EMBL" id="DAD39602.1"/>
    </source>
</evidence>
<proteinExistence type="predicted"/>
<dbReference type="EMBL" id="DUZY01000005">
    <property type="protein sequence ID" value="DAD39602.1"/>
    <property type="molecule type" value="Genomic_DNA"/>
</dbReference>
<dbReference type="GO" id="GO:0019843">
    <property type="term" value="F:rRNA binding"/>
    <property type="evidence" value="ECO:0007669"/>
    <property type="project" value="InterPro"/>
</dbReference>
<sequence length="78" mass="8690">MINSFLGEKKVRNVDMLDGVTIIWSDTIKDELILDGNYIELAFQAAALVICHIKKFLDGCSDGGDGKNFQRLGFILKI</sequence>
<evidence type="ECO:0000313" key="2">
    <source>
        <dbReference type="Proteomes" id="UP000607653"/>
    </source>
</evidence>
<dbReference type="InterPro" id="IPR036789">
    <property type="entry name" value="Ribosomal_uL6-like_a/b-dom_sf"/>
</dbReference>
<dbReference type="SUPFAM" id="SSF56053">
    <property type="entry name" value="Ribosomal protein L6"/>
    <property type="match status" value="1"/>
</dbReference>
<gene>
    <name evidence="1" type="ORF">HUJ06_013925</name>
</gene>
<name>A0A822Z3J3_NELNU</name>
<keyword evidence="2" id="KW-1185">Reference proteome</keyword>
<dbReference type="Gene3D" id="3.90.930.12">
    <property type="entry name" value="Ribosomal protein L6, alpha-beta domain"/>
    <property type="match status" value="1"/>
</dbReference>
<accession>A0A822Z3J3</accession>
<dbReference type="GO" id="GO:0005840">
    <property type="term" value="C:ribosome"/>
    <property type="evidence" value="ECO:0007669"/>
    <property type="project" value="InterPro"/>
</dbReference>
<dbReference type="AlphaFoldDB" id="A0A822Z3J3"/>
<comment type="caution">
    <text evidence="1">The sequence shown here is derived from an EMBL/GenBank/DDBJ whole genome shotgun (WGS) entry which is preliminary data.</text>
</comment>
<dbReference type="GO" id="GO:0003735">
    <property type="term" value="F:structural constituent of ribosome"/>
    <property type="evidence" value="ECO:0007669"/>
    <property type="project" value="InterPro"/>
</dbReference>
<organism evidence="1 2">
    <name type="scientific">Nelumbo nucifera</name>
    <name type="common">Sacred lotus</name>
    <dbReference type="NCBI Taxonomy" id="4432"/>
    <lineage>
        <taxon>Eukaryota</taxon>
        <taxon>Viridiplantae</taxon>
        <taxon>Streptophyta</taxon>
        <taxon>Embryophyta</taxon>
        <taxon>Tracheophyta</taxon>
        <taxon>Spermatophyta</taxon>
        <taxon>Magnoliopsida</taxon>
        <taxon>Proteales</taxon>
        <taxon>Nelumbonaceae</taxon>
        <taxon>Nelumbo</taxon>
    </lineage>
</organism>